<reference evidence="3" key="3">
    <citation type="journal article" date="2004" name="Genome Res.">
        <title>Close split of sorghum and maize genome progenitors.</title>
        <authorList>
            <person name="Swigonova Z."/>
            <person name="Lai J."/>
            <person name="Ma J."/>
            <person name="Ramakrishna W."/>
            <person name="Llaca V."/>
            <person name="Bennetzen J.L."/>
            <person name="Messing J."/>
        </authorList>
    </citation>
    <scope>NUCLEOTIDE SEQUENCE</scope>
</reference>
<evidence type="ECO:0000259" key="2">
    <source>
        <dbReference type="Pfam" id="PF04195"/>
    </source>
</evidence>
<evidence type="ECO:0000313" key="3">
    <source>
        <dbReference type="EMBL" id="AAL75987.1"/>
    </source>
</evidence>
<feature type="domain" description="Transposase (putative) gypsy type" evidence="2">
    <location>
        <begin position="61"/>
        <end position="128"/>
    </location>
</feature>
<evidence type="ECO:0000256" key="1">
    <source>
        <dbReference type="SAM" id="MobiDB-lite"/>
    </source>
</evidence>
<accession>Q8SAB2</accession>
<organism evidence="3">
    <name type="scientific">Sorghum bicolor</name>
    <name type="common">Sorghum</name>
    <name type="synonym">Sorghum vulgare</name>
    <dbReference type="NCBI Taxonomy" id="4558"/>
    <lineage>
        <taxon>Eukaryota</taxon>
        <taxon>Viridiplantae</taxon>
        <taxon>Streptophyta</taxon>
        <taxon>Embryophyta</taxon>
        <taxon>Tracheophyta</taxon>
        <taxon>Spermatophyta</taxon>
        <taxon>Magnoliopsida</taxon>
        <taxon>Liliopsida</taxon>
        <taxon>Poales</taxon>
        <taxon>Poaceae</taxon>
        <taxon>PACMAD clade</taxon>
        <taxon>Panicoideae</taxon>
        <taxon>Andropogonodae</taxon>
        <taxon>Andropogoneae</taxon>
        <taxon>Sorghinae</taxon>
        <taxon>Sorghum</taxon>
    </lineage>
</organism>
<dbReference type="PANTHER" id="PTHR33026">
    <property type="entry name" value="OS06G0360600 PROTEIN"/>
    <property type="match status" value="1"/>
</dbReference>
<feature type="compositionally biased region" description="Polar residues" evidence="1">
    <location>
        <begin position="302"/>
        <end position="313"/>
    </location>
</feature>
<feature type="region of interest" description="Disordered" evidence="1">
    <location>
        <begin position="253"/>
        <end position="447"/>
    </location>
</feature>
<dbReference type="AlphaFoldDB" id="Q8SAB2"/>
<reference evidence="3" key="1">
    <citation type="submission" date="2002-01" db="EMBL/GenBank/DDBJ databases">
        <authorList>
            <person name="Ramakrishna W."/>
            <person name="Emberton J."/>
            <person name="SanMiguel P."/>
            <person name="Bennetzen J."/>
        </authorList>
    </citation>
    <scope>NUCLEOTIDE SEQUENCE</scope>
</reference>
<sequence>MAKSDSKKRAELMAKEWKKSRSTTKSLGDLVDMGLLHSPELGGWRAPEGESYPDPRAGEIIVFEDFLKRGFGVPVHPFLQGLLLYYEIGICNLHRNSILLISTFIHLSEAYVGIEPHFDLFRYLFCLRKKGAVGGSKVAGGVYLNLRDGMKNRYLHCPWNTSLTEWYRKWSTSGKNRAAPRSATWGTSPRRGMRPEVLEKSEVQQLLNELFNFADGGFVCGTDRVQAFRLGRPAPKIGDVDRCTVYVSLAPGMENPAGEDPPEEDAARCTHYTSSEEDQARPVPTTEERVAGKRPMAADPSPASTLPAESSQAPKRRQLVRITDDDEEEEEAAPSLVRGPRSRPDSAPATSDRVASDPPAPRVAETGAQVPTSRARRRFTATHRRSDLAASDVNPDHVAGQGVAEPACAAEDAAPQTTEQPAAAAVPESAEELPASAQTAASSPTNG</sequence>
<feature type="compositionally biased region" description="Basic residues" evidence="1">
    <location>
        <begin position="374"/>
        <end position="383"/>
    </location>
</feature>
<name>Q8SAB2_SORBI</name>
<dbReference type="Pfam" id="PF04195">
    <property type="entry name" value="Transposase_28"/>
    <property type="match status" value="1"/>
</dbReference>
<dbReference type="PANTHER" id="PTHR33026:SF7">
    <property type="entry name" value="OS03G0100275 PROTEIN"/>
    <property type="match status" value="1"/>
</dbReference>
<protein>
    <submittedName>
        <fullName evidence="3">Putative gypsy-type retrotransposon RIRE2 protein</fullName>
    </submittedName>
</protein>
<dbReference type="InterPro" id="IPR007321">
    <property type="entry name" value="Transposase_28"/>
</dbReference>
<reference evidence="3" key="4">
    <citation type="journal article" date="2004" name="Genome Res.">
        <title>Gene loss and movement in the maize genome.</title>
        <authorList>
            <person name="Lai J."/>
            <person name="Ma J."/>
            <person name="Swigonova Z."/>
            <person name="Ramakrishna W."/>
            <person name="Linton E."/>
            <person name="Llaca V."/>
            <person name="Tanyolac B."/>
            <person name="Park Y.J."/>
            <person name="Jeong O.Y."/>
            <person name="Bennetzen J.L."/>
            <person name="Messing J."/>
        </authorList>
    </citation>
    <scope>NUCLEOTIDE SEQUENCE</scope>
</reference>
<feature type="compositionally biased region" description="Low complexity" evidence="1">
    <location>
        <begin position="404"/>
        <end position="447"/>
    </location>
</feature>
<proteinExistence type="predicted"/>
<reference evidence="3" key="2">
    <citation type="submission" date="2002-01" db="EMBL/GenBank/DDBJ databases">
        <authorList>
            <person name="Doebley J."/>
        </authorList>
    </citation>
    <scope>NUCLEOTIDE SEQUENCE</scope>
</reference>
<dbReference type="EMBL" id="AF466204">
    <property type="protein sequence ID" value="AAL75987.1"/>
    <property type="molecule type" value="Genomic_DNA"/>
</dbReference>
<gene>
    <name evidence="3" type="primary">SB45I19.4</name>
</gene>